<comment type="caution">
    <text evidence="1">The sequence shown here is derived from an EMBL/GenBank/DDBJ whole genome shotgun (WGS) entry which is preliminary data.</text>
</comment>
<name>A0A7X4HHK3_9BURK</name>
<dbReference type="Proteomes" id="UP000450676">
    <property type="component" value="Unassembled WGS sequence"/>
</dbReference>
<dbReference type="Gene3D" id="3.10.20.860">
    <property type="match status" value="1"/>
</dbReference>
<proteinExistence type="predicted"/>
<dbReference type="RefSeq" id="WP_161074881.1">
    <property type="nucleotide sequence ID" value="NZ_CP086370.1"/>
</dbReference>
<evidence type="ECO:0000313" key="1">
    <source>
        <dbReference type="EMBL" id="MYN10592.1"/>
    </source>
</evidence>
<dbReference type="AlphaFoldDB" id="A0A7X4HHK3"/>
<sequence>MQCPFCGEGALVHQTKDMPYTYEGKSTVIPAVTGDFCGACGECVFTDKESKRIGDAMLAFNRLVNSGA</sequence>
<dbReference type="NCBIfam" id="TIGR03831">
    <property type="entry name" value="YgiT_finger"/>
    <property type="match status" value="1"/>
</dbReference>
<accession>A0A7X4HHK3</accession>
<organism evidence="1 2">
    <name type="scientific">Pseudoduganella aquatica</name>
    <dbReference type="NCBI Taxonomy" id="2660641"/>
    <lineage>
        <taxon>Bacteria</taxon>
        <taxon>Pseudomonadati</taxon>
        <taxon>Pseudomonadota</taxon>
        <taxon>Betaproteobacteria</taxon>
        <taxon>Burkholderiales</taxon>
        <taxon>Oxalobacteraceae</taxon>
        <taxon>Telluria group</taxon>
        <taxon>Pseudoduganella</taxon>
    </lineage>
</organism>
<reference evidence="1 2" key="1">
    <citation type="submission" date="2019-12" db="EMBL/GenBank/DDBJ databases">
        <title>Novel species isolated from a subtropical stream in China.</title>
        <authorList>
            <person name="Lu H."/>
        </authorList>
    </citation>
    <scope>NUCLEOTIDE SEQUENCE [LARGE SCALE GENOMIC DNA]</scope>
    <source>
        <strain evidence="1 2">FT127W</strain>
    </source>
</reference>
<keyword evidence="2" id="KW-1185">Reference proteome</keyword>
<protein>
    <submittedName>
        <fullName evidence="1">Type II toxin-antitoxin system MqsA family antitoxin</fullName>
    </submittedName>
</protein>
<dbReference type="Pfam" id="PF15731">
    <property type="entry name" value="MqsA_antitoxin"/>
    <property type="match status" value="1"/>
</dbReference>
<dbReference type="InterPro" id="IPR022453">
    <property type="entry name" value="Znf_MqsA-type"/>
</dbReference>
<dbReference type="EMBL" id="WWCU01000041">
    <property type="protein sequence ID" value="MYN10592.1"/>
    <property type="molecule type" value="Genomic_DNA"/>
</dbReference>
<evidence type="ECO:0000313" key="2">
    <source>
        <dbReference type="Proteomes" id="UP000450676"/>
    </source>
</evidence>
<gene>
    <name evidence="1" type="ORF">GTP77_25060</name>
</gene>
<dbReference type="CDD" id="cd12870">
    <property type="entry name" value="MqsA"/>
    <property type="match status" value="1"/>
</dbReference>
<dbReference type="InterPro" id="IPR032758">
    <property type="entry name" value="MqsA/HigA-2"/>
</dbReference>